<dbReference type="Proteomes" id="UP000001662">
    <property type="component" value="Chromosome"/>
</dbReference>
<evidence type="ECO:0000256" key="5">
    <source>
        <dbReference type="ARBA" id="ARBA00022683"/>
    </source>
</evidence>
<keyword evidence="7 9" id="KW-1133">Transmembrane helix</keyword>
<dbReference type="EMBL" id="CP002109">
    <property type="protein sequence ID" value="ADL05555.1"/>
    <property type="molecule type" value="Genomic_DNA"/>
</dbReference>
<dbReference type="PANTHER" id="PTHR30175:SF1">
    <property type="entry name" value="PTS SYSTEM ARBUTIN-, CELLOBIOSE-, AND SALICIN-SPECIFIC EIIBC COMPONENT-RELATED"/>
    <property type="match status" value="1"/>
</dbReference>
<dbReference type="Pfam" id="PF02378">
    <property type="entry name" value="PTS_EIIC"/>
    <property type="match status" value="1"/>
</dbReference>
<comment type="subcellular location">
    <subcellularLocation>
        <location evidence="1">Cell membrane</location>
        <topology evidence="1">Multi-pass membrane protein</topology>
    </subcellularLocation>
</comment>
<dbReference type="eggNOG" id="COG1263">
    <property type="taxonomic scope" value="Bacteria"/>
</dbReference>
<keyword evidence="2" id="KW-0813">Transport</keyword>
<feature type="transmembrane region" description="Helical" evidence="9">
    <location>
        <begin position="53"/>
        <end position="75"/>
    </location>
</feature>
<keyword evidence="5" id="KW-0598">Phosphotransferase system</keyword>
<protein>
    <submittedName>
        <fullName evidence="11">Protein-N(Pi)-phosphohistidine--sugar phosphotransferase</fullName>
    </submittedName>
</protein>
<evidence type="ECO:0000313" key="11">
    <source>
        <dbReference type="EMBL" id="ADL05555.1"/>
    </source>
</evidence>
<keyword evidence="12" id="KW-1185">Reference proteome</keyword>
<keyword evidence="3" id="KW-1003">Cell membrane</keyword>
<dbReference type="GO" id="GO:0009401">
    <property type="term" value="P:phosphoenolpyruvate-dependent sugar phosphotransferase system"/>
    <property type="evidence" value="ECO:0007669"/>
    <property type="project" value="UniProtKB-KW"/>
</dbReference>
<evidence type="ECO:0000259" key="10">
    <source>
        <dbReference type="PROSITE" id="PS51103"/>
    </source>
</evidence>
<dbReference type="InterPro" id="IPR013013">
    <property type="entry name" value="PTS_EIIC_1"/>
</dbReference>
<keyword evidence="4" id="KW-0762">Sugar transport</keyword>
<dbReference type="GO" id="GO:0015771">
    <property type="term" value="P:trehalose transport"/>
    <property type="evidence" value="ECO:0007669"/>
    <property type="project" value="TreeGrafter"/>
</dbReference>
<dbReference type="STRING" id="610130.Closa_3022"/>
<dbReference type="HOGENOM" id="CLU_012312_2_0_9"/>
<dbReference type="KEGG" id="csh:Closa_3022"/>
<proteinExistence type="predicted"/>
<feature type="transmembrane region" description="Helical" evidence="9">
    <location>
        <begin position="21"/>
        <end position="41"/>
    </location>
</feature>
<dbReference type="PaxDb" id="610130-Closa_3022"/>
<keyword evidence="8 9" id="KW-0472">Membrane</keyword>
<name>D9R7C3_LACSW</name>
<dbReference type="GO" id="GO:0090589">
    <property type="term" value="F:protein-phosphocysteine-trehalose phosphotransferase system transporter activity"/>
    <property type="evidence" value="ECO:0007669"/>
    <property type="project" value="TreeGrafter"/>
</dbReference>
<feature type="transmembrane region" description="Helical" evidence="9">
    <location>
        <begin position="147"/>
        <end position="169"/>
    </location>
</feature>
<evidence type="ECO:0000256" key="9">
    <source>
        <dbReference type="SAM" id="Phobius"/>
    </source>
</evidence>
<reference evidence="11" key="1">
    <citation type="submission" date="2010-07" db="EMBL/GenBank/DDBJ databases">
        <title>Complete sequence of Clostridium saccharolyticum WM1.</title>
        <authorList>
            <consortium name="US DOE Joint Genome Institute"/>
            <person name="Lucas S."/>
            <person name="Copeland A."/>
            <person name="Lapidus A."/>
            <person name="Cheng J.-F."/>
            <person name="Bruce D."/>
            <person name="Goodwin L."/>
            <person name="Pitluck S."/>
            <person name="Chertkov O."/>
            <person name="Detter J.C."/>
            <person name="Han C."/>
            <person name="Tapia R."/>
            <person name="Land M."/>
            <person name="Hauser L."/>
            <person name="Chang Y.-J."/>
            <person name="Jeffries C."/>
            <person name="Kyrpides N."/>
            <person name="Ivanova N."/>
            <person name="Mikhailova N."/>
            <person name="Mouttaki H."/>
            <person name="Lin L."/>
            <person name="Zhou J."/>
            <person name="Hemme C.L."/>
            <person name="Woyke T."/>
        </authorList>
    </citation>
    <scope>NUCLEOTIDE SEQUENCE [LARGE SCALE GENOMIC DNA]</scope>
    <source>
        <strain evidence="11">WM1</strain>
    </source>
</reference>
<sequence>MKEKKSLINIVIDGISGIFQPIINLLSSAGILKGILAILTASNIVPGSSETYLVLNAMADSLFYFLPMVLAFTAAKKFGADPFTAVVIGGVLLYPSLTSVFESGTHILFAGIPINAVIYHNGVIPIILAVGLLVYVERLVYKILPDLIKSFFAPLICIVAVGLVTLFLFGPIGNVIGDGVAAAYEFVYKISPVAAGAILGAVIQPMVIFGFHWSLVLVAMNNISVKGSDTILALIGPAVFAQAGAALAVCLKSKDKKFRSLCLSAVLSACFGVTEPAMFGVNLPLKKPMIAVCIGGGVGGAVAGLSGAQAMTFAFPSLITLPVFLGRGFVLFVASCLISFITAFLLTLFLKVEGPAV</sequence>
<keyword evidence="6 9" id="KW-0812">Transmembrane</keyword>
<dbReference type="GO" id="GO:0005886">
    <property type="term" value="C:plasma membrane"/>
    <property type="evidence" value="ECO:0007669"/>
    <property type="project" value="UniProtKB-SubCell"/>
</dbReference>
<evidence type="ECO:0000313" key="12">
    <source>
        <dbReference type="Proteomes" id="UP000001662"/>
    </source>
</evidence>
<evidence type="ECO:0000256" key="7">
    <source>
        <dbReference type="ARBA" id="ARBA00022989"/>
    </source>
</evidence>
<feature type="domain" description="PTS EIIC type-1" evidence="10">
    <location>
        <begin position="13"/>
        <end position="357"/>
    </location>
</feature>
<dbReference type="InterPro" id="IPR050558">
    <property type="entry name" value="PTS_Sugar-Specific_Components"/>
</dbReference>
<evidence type="ECO:0000256" key="3">
    <source>
        <dbReference type="ARBA" id="ARBA00022475"/>
    </source>
</evidence>
<evidence type="ECO:0000256" key="8">
    <source>
        <dbReference type="ARBA" id="ARBA00023136"/>
    </source>
</evidence>
<feature type="transmembrane region" description="Helical" evidence="9">
    <location>
        <begin position="289"/>
        <end position="308"/>
    </location>
</feature>
<dbReference type="InterPro" id="IPR003352">
    <property type="entry name" value="PTS_EIIC"/>
</dbReference>
<evidence type="ECO:0000256" key="1">
    <source>
        <dbReference type="ARBA" id="ARBA00004651"/>
    </source>
</evidence>
<evidence type="ECO:0000256" key="4">
    <source>
        <dbReference type="ARBA" id="ARBA00022597"/>
    </source>
</evidence>
<dbReference type="OrthoDB" id="92465at2"/>
<feature type="transmembrane region" description="Helical" evidence="9">
    <location>
        <begin position="82"/>
        <end position="101"/>
    </location>
</feature>
<evidence type="ECO:0000256" key="6">
    <source>
        <dbReference type="ARBA" id="ARBA00022692"/>
    </source>
</evidence>
<feature type="transmembrane region" description="Helical" evidence="9">
    <location>
        <begin position="231"/>
        <end position="251"/>
    </location>
</feature>
<feature type="transmembrane region" description="Helical" evidence="9">
    <location>
        <begin position="107"/>
        <end position="135"/>
    </location>
</feature>
<dbReference type="AlphaFoldDB" id="D9R7C3"/>
<gene>
    <name evidence="11" type="ordered locus">Closa_3022</name>
</gene>
<dbReference type="GO" id="GO:0008982">
    <property type="term" value="F:protein-N(PI)-phosphohistidine-sugar phosphotransferase activity"/>
    <property type="evidence" value="ECO:0007669"/>
    <property type="project" value="InterPro"/>
</dbReference>
<feature type="transmembrane region" description="Helical" evidence="9">
    <location>
        <begin position="329"/>
        <end position="350"/>
    </location>
</feature>
<dbReference type="RefSeq" id="WP_013273639.1">
    <property type="nucleotide sequence ID" value="NC_014376.1"/>
</dbReference>
<evidence type="ECO:0000256" key="2">
    <source>
        <dbReference type="ARBA" id="ARBA00022448"/>
    </source>
</evidence>
<organism evidence="11 12">
    <name type="scientific">Lacrimispora saccharolytica (strain ATCC 35040 / DSM 2544 / NRCC 2533 / WM1)</name>
    <name type="common">Clostridium saccharolyticum</name>
    <dbReference type="NCBI Taxonomy" id="610130"/>
    <lineage>
        <taxon>Bacteria</taxon>
        <taxon>Bacillati</taxon>
        <taxon>Bacillota</taxon>
        <taxon>Clostridia</taxon>
        <taxon>Lachnospirales</taxon>
        <taxon>Lachnospiraceae</taxon>
        <taxon>Lacrimispora</taxon>
    </lineage>
</organism>
<accession>D9R7C3</accession>
<dbReference type="PANTHER" id="PTHR30175">
    <property type="entry name" value="PHOSPHOTRANSFERASE SYSTEM TRANSPORT PROTEIN"/>
    <property type="match status" value="1"/>
</dbReference>
<dbReference type="PROSITE" id="PS51103">
    <property type="entry name" value="PTS_EIIC_TYPE_1"/>
    <property type="match status" value="1"/>
</dbReference>